<dbReference type="AlphaFoldDB" id="A0A238D9C7"/>
<dbReference type="GO" id="GO:0003723">
    <property type="term" value="F:RNA binding"/>
    <property type="evidence" value="ECO:0007669"/>
    <property type="project" value="InterPro"/>
</dbReference>
<keyword evidence="3" id="KW-0479">Metal-binding</keyword>
<evidence type="ECO:0000256" key="5">
    <source>
        <dbReference type="ARBA" id="ARBA00022918"/>
    </source>
</evidence>
<keyword evidence="2 9" id="KW-0548">Nucleotidyltransferase</keyword>
<keyword evidence="4" id="KW-0460">Magnesium</keyword>
<keyword evidence="1 9" id="KW-0808">Transferase</keyword>
<comment type="similarity">
    <text evidence="7">Belongs to the bacterial reverse transcriptase family.</text>
</comment>
<accession>A0A238D9C7</accession>
<evidence type="ECO:0000256" key="4">
    <source>
        <dbReference type="ARBA" id="ARBA00022842"/>
    </source>
</evidence>
<protein>
    <submittedName>
        <fullName evidence="9">Putative RNA-directed DNA polymerase (Modular protein)</fullName>
        <ecNumber evidence="9">2.7.7.49</ecNumber>
    </submittedName>
</protein>
<evidence type="ECO:0000256" key="2">
    <source>
        <dbReference type="ARBA" id="ARBA00022695"/>
    </source>
</evidence>
<keyword evidence="10" id="KW-1185">Reference proteome</keyword>
<keyword evidence="6" id="KW-0051">Antiviral defense</keyword>
<gene>
    <name evidence="9" type="ORF">THIARS_90005</name>
</gene>
<reference evidence="9 10" key="1">
    <citation type="submission" date="2016-06" db="EMBL/GenBank/DDBJ databases">
        <authorList>
            <person name="Kjaerup R.B."/>
            <person name="Dalgaard T.S."/>
            <person name="Juul-Madsen H.R."/>
        </authorList>
    </citation>
    <scope>NUCLEOTIDE SEQUENCE [LARGE SCALE GENOMIC DNA]</scope>
    <source>
        <strain evidence="9 10">DSM 16361</strain>
    </source>
</reference>
<evidence type="ECO:0000256" key="7">
    <source>
        <dbReference type="ARBA" id="ARBA00034120"/>
    </source>
</evidence>
<dbReference type="InterPro" id="IPR000123">
    <property type="entry name" value="Reverse_transcriptase_msDNA"/>
</dbReference>
<sequence length="309" mass="34385">MSEQPKRYPIDQSPLYSLCGKGKFETVIGVSWDAVPELCSSSNYRVWTNENGREIQAPFKGLAATHRKIGLLLSRIDVPGYVYSQKGRSYADNARQHLGHHPVIKTDIQGFYPSISRARVYGMFRQDFHCAADVAARLADICSYQGLHLPTGSPLSGRVAFLAARHLFDDIAKLASASDCTFTVYVDDITLSGANATKRLLAEVRRLIEKHGLRSKRGKSKSFSPSSPKSVTGVILVGEDVRLPNSRHQKIWETRRALLTATGEERLKLERQLKGREQEANQVLCSPRNIEPPRVSWRLVGLSHAGMAC</sequence>
<dbReference type="Proteomes" id="UP000214566">
    <property type="component" value="Unassembled WGS sequence"/>
</dbReference>
<dbReference type="InterPro" id="IPR043502">
    <property type="entry name" value="DNA/RNA_pol_sf"/>
</dbReference>
<dbReference type="PRINTS" id="PR00866">
    <property type="entry name" value="RNADNAPOLMS"/>
</dbReference>
<evidence type="ECO:0000313" key="10">
    <source>
        <dbReference type="Proteomes" id="UP000214566"/>
    </source>
</evidence>
<name>A0A238D9C7_THIDL</name>
<feature type="domain" description="Reverse transcriptase" evidence="8">
    <location>
        <begin position="82"/>
        <end position="234"/>
    </location>
</feature>
<dbReference type="OrthoDB" id="7055795at2"/>
<proteinExistence type="inferred from homology"/>
<dbReference type="RefSeq" id="WP_094161841.1">
    <property type="nucleotide sequence ID" value="NZ_LT592171.1"/>
</dbReference>
<dbReference type="GO" id="GO:0046872">
    <property type="term" value="F:metal ion binding"/>
    <property type="evidence" value="ECO:0007669"/>
    <property type="project" value="UniProtKB-KW"/>
</dbReference>
<dbReference type="SUPFAM" id="SSF56672">
    <property type="entry name" value="DNA/RNA polymerases"/>
    <property type="match status" value="1"/>
</dbReference>
<dbReference type="Pfam" id="PF00078">
    <property type="entry name" value="RVT_1"/>
    <property type="match status" value="1"/>
</dbReference>
<evidence type="ECO:0000256" key="3">
    <source>
        <dbReference type="ARBA" id="ARBA00022723"/>
    </source>
</evidence>
<organism evidence="9 10">
    <name type="scientific">Thiomonas delicata</name>
    <name type="common">Thiomonas cuprina</name>
    <dbReference type="NCBI Taxonomy" id="364030"/>
    <lineage>
        <taxon>Bacteria</taxon>
        <taxon>Pseudomonadati</taxon>
        <taxon>Pseudomonadota</taxon>
        <taxon>Betaproteobacteria</taxon>
        <taxon>Burkholderiales</taxon>
        <taxon>Thiomonas</taxon>
    </lineage>
</organism>
<dbReference type="EMBL" id="FLMQ01000058">
    <property type="protein sequence ID" value="SBP89855.1"/>
    <property type="molecule type" value="Genomic_DNA"/>
</dbReference>
<evidence type="ECO:0000259" key="8">
    <source>
        <dbReference type="Pfam" id="PF00078"/>
    </source>
</evidence>
<dbReference type="CDD" id="cd03487">
    <property type="entry name" value="RT_Bac_retron_II"/>
    <property type="match status" value="1"/>
</dbReference>
<evidence type="ECO:0000256" key="1">
    <source>
        <dbReference type="ARBA" id="ARBA00022679"/>
    </source>
</evidence>
<dbReference type="GO" id="GO:0051607">
    <property type="term" value="P:defense response to virus"/>
    <property type="evidence" value="ECO:0007669"/>
    <property type="project" value="UniProtKB-KW"/>
</dbReference>
<evidence type="ECO:0000256" key="6">
    <source>
        <dbReference type="ARBA" id="ARBA00023118"/>
    </source>
</evidence>
<dbReference type="EC" id="2.7.7.49" evidence="9"/>
<keyword evidence="5 9" id="KW-0695">RNA-directed DNA polymerase</keyword>
<dbReference type="InterPro" id="IPR000477">
    <property type="entry name" value="RT_dom"/>
</dbReference>
<dbReference type="GO" id="GO:0003964">
    <property type="term" value="F:RNA-directed DNA polymerase activity"/>
    <property type="evidence" value="ECO:0007669"/>
    <property type="project" value="UniProtKB-KW"/>
</dbReference>
<evidence type="ECO:0000313" key="9">
    <source>
        <dbReference type="EMBL" id="SBP89855.1"/>
    </source>
</evidence>